<reference evidence="3 4" key="1">
    <citation type="journal article" date="2012" name="BMC Genomics">
        <title>Comparative genomic analysis and phylogenetic position of Theileria equi.</title>
        <authorList>
            <person name="Kappmeyer L.S."/>
            <person name="Thiagarajan M."/>
            <person name="Herndon D.R."/>
            <person name="Ramsay J.D."/>
            <person name="Caler E."/>
            <person name="Djikeng A."/>
            <person name="Gillespie J.J."/>
            <person name="Lau A.O."/>
            <person name="Roalson E.H."/>
            <person name="Silva J.C."/>
            <person name="Silva M.G."/>
            <person name="Suarez C.E."/>
            <person name="Ueti M.W."/>
            <person name="Nene V.M."/>
            <person name="Mealey R.H."/>
            <person name="Knowles D.P."/>
            <person name="Brayton K.A."/>
        </authorList>
    </citation>
    <scope>NUCLEOTIDE SEQUENCE [LARGE SCALE GENOMIC DNA]</scope>
    <source>
        <strain evidence="3 4">WA</strain>
    </source>
</reference>
<dbReference type="AlphaFoldDB" id="L0B240"/>
<dbReference type="EMBL" id="CP001670">
    <property type="protein sequence ID" value="AFZ81311.1"/>
    <property type="molecule type" value="Genomic_DNA"/>
</dbReference>
<dbReference type="Pfam" id="PF00888">
    <property type="entry name" value="Cullin"/>
    <property type="match status" value="1"/>
</dbReference>
<name>L0B240_THEEQ</name>
<sequence>MLEPSGVPFDKSWNRIRSEFMEKIEDELDYLDNFHDKKPLKIRPDDYIKYYTLVYNMCVQKDSNYAELLYNRLGETLSEYIKTKMCIRLKATKSDESELKQILLTNWRKYKHYIHILTGIFAYLDRFYVPLAVQPTIYEYGMAIFQRLIFEPYKDFLKSVVLNALDSKRSGGVDNPSLDADITNIVEMFNKLDSTSGTQYKMELEPFILDRANGYYLKIAPLWISELSLGDYLHIVQHCMEEEKMYCEKYFNESTKEQLLATIISSLLFNQRIQLFNKFTQLFSLFMDNEVKELKRIYKPLSKLEGAHQSISEQLKRAIEESLTGIDSENKIQNIVKVFSKFKRLFVLIFM</sequence>
<dbReference type="InterPro" id="IPR045093">
    <property type="entry name" value="Cullin"/>
</dbReference>
<dbReference type="Gene3D" id="1.20.1310.10">
    <property type="entry name" value="Cullin Repeats"/>
    <property type="match status" value="2"/>
</dbReference>
<evidence type="ECO:0000313" key="4">
    <source>
        <dbReference type="Proteomes" id="UP000031512"/>
    </source>
</evidence>
<feature type="domain" description="Cullin N-terminal" evidence="2">
    <location>
        <begin position="44"/>
        <end position="335"/>
    </location>
</feature>
<dbReference type="VEuPathDB" id="PiroplasmaDB:BEWA_007200"/>
<dbReference type="OrthoDB" id="361048at2759"/>
<comment type="similarity">
    <text evidence="1">Belongs to the cullin family.</text>
</comment>
<keyword evidence="4" id="KW-1185">Reference proteome</keyword>
<dbReference type="RefSeq" id="XP_004830977.1">
    <property type="nucleotide sequence ID" value="XM_004830920.1"/>
</dbReference>
<dbReference type="PANTHER" id="PTHR11932">
    <property type="entry name" value="CULLIN"/>
    <property type="match status" value="1"/>
</dbReference>
<accession>L0B240</accession>
<gene>
    <name evidence="3" type="ORF">BEWA_007200</name>
</gene>
<organism evidence="3 4">
    <name type="scientific">Theileria equi strain WA</name>
    <dbReference type="NCBI Taxonomy" id="1537102"/>
    <lineage>
        <taxon>Eukaryota</taxon>
        <taxon>Sar</taxon>
        <taxon>Alveolata</taxon>
        <taxon>Apicomplexa</taxon>
        <taxon>Aconoidasida</taxon>
        <taxon>Piroplasmida</taxon>
        <taxon>Theileriidae</taxon>
        <taxon>Theileria</taxon>
    </lineage>
</organism>
<dbReference type="GO" id="GO:0031625">
    <property type="term" value="F:ubiquitin protein ligase binding"/>
    <property type="evidence" value="ECO:0007669"/>
    <property type="project" value="InterPro"/>
</dbReference>
<dbReference type="GeneID" id="15804809"/>
<dbReference type="STRING" id="1537102.L0B240"/>
<proteinExistence type="inferred from homology"/>
<dbReference type="eggNOG" id="KOG2166">
    <property type="taxonomic scope" value="Eukaryota"/>
</dbReference>
<evidence type="ECO:0000256" key="1">
    <source>
        <dbReference type="ARBA" id="ARBA00006019"/>
    </source>
</evidence>
<dbReference type="SUPFAM" id="SSF74788">
    <property type="entry name" value="Cullin repeat-like"/>
    <property type="match status" value="1"/>
</dbReference>
<evidence type="ECO:0000313" key="3">
    <source>
        <dbReference type="EMBL" id="AFZ81311.1"/>
    </source>
</evidence>
<dbReference type="InterPro" id="IPR001373">
    <property type="entry name" value="Cullin_N"/>
</dbReference>
<dbReference type="GO" id="GO:0006511">
    <property type="term" value="P:ubiquitin-dependent protein catabolic process"/>
    <property type="evidence" value="ECO:0007669"/>
    <property type="project" value="InterPro"/>
</dbReference>
<protein>
    <submittedName>
        <fullName evidence="3">Cullin protein, putative</fullName>
    </submittedName>
</protein>
<dbReference type="InterPro" id="IPR016159">
    <property type="entry name" value="Cullin_repeat-like_dom_sf"/>
</dbReference>
<dbReference type="KEGG" id="beq:BEWA_007200"/>
<dbReference type="Proteomes" id="UP000031512">
    <property type="component" value="Chromosome 3"/>
</dbReference>
<evidence type="ECO:0000259" key="2">
    <source>
        <dbReference type="Pfam" id="PF00888"/>
    </source>
</evidence>